<feature type="region of interest" description="Disordered" evidence="1">
    <location>
        <begin position="499"/>
        <end position="519"/>
    </location>
</feature>
<keyword evidence="4" id="KW-1185">Reference proteome</keyword>
<sequence length="575" mass="61463">MGIFSRRTRAPASITNASSSSSTTSFTPASPYNLATSKLAGRSTPLSSPVITGSPTFTLPNINLKVVIDPIAFGKGVTSETLLNISVNPDESIGAIRREIARVVGYPSIGLFKVSIPQQAFQQARAYTGRYGKSVDLLAQFPAFNLDDPEQLELSLGPGQYEPTSSGSKIKSWFPDLINQGTISIIARPLLNLPSNIIPLTLRAYFAQPPQVTSSTAGPSSLPSTPPPIVVDIHPHTTVDELKSELLRAAGKNQELWRSVILWKIEMTESEMTVIDELGRLKNGKMPWPYPPGAMEPASMSDGNLPVSLFFPKSAPNGDMLNISIWLNPTPDTNSAIVPPLANEIPHFRYPMTNLIRPASSHCLSPFPSVNGLSVEALADIASSPNEMMADAGIATMTTKIKKSRIRPSTAPASVKTFGSGSSIKSIRQNPPSIPFPGYYSNGVVASSKPKAAKEVKEPKGLGIITPTPMDTASPDSIGSTSNTPNILTPPALVLDRTSFSSSNSAESGHSVQSLPLSNESQQSLDTVIITNNMAKLSFPSEENTAWISADGQSNLKKSMSFRGGSIRDRLRKVL</sequence>
<feature type="compositionally biased region" description="Polar residues" evidence="1">
    <location>
        <begin position="469"/>
        <end position="487"/>
    </location>
</feature>
<reference evidence="2" key="1">
    <citation type="submission" date="2013-07" db="EMBL/GenBank/DDBJ databases">
        <title>The Genome Sequence of Cryptococcus pinus CBS10737.</title>
        <authorList>
            <consortium name="The Broad Institute Genome Sequencing Platform"/>
            <person name="Cuomo C."/>
            <person name="Litvintseva A."/>
            <person name="Chen Y."/>
            <person name="Heitman J."/>
            <person name="Sun S."/>
            <person name="Springer D."/>
            <person name="Dromer F."/>
            <person name="Young S.K."/>
            <person name="Zeng Q."/>
            <person name="Gargeya S."/>
            <person name="Fitzgerald M."/>
            <person name="Abouelleil A."/>
            <person name="Alvarado L."/>
            <person name="Berlin A.M."/>
            <person name="Chapman S.B."/>
            <person name="Dewar J."/>
            <person name="Goldberg J."/>
            <person name="Griggs A."/>
            <person name="Gujja S."/>
            <person name="Hansen M."/>
            <person name="Howarth C."/>
            <person name="Imamovic A."/>
            <person name="Larimer J."/>
            <person name="McCowan C."/>
            <person name="Murphy C."/>
            <person name="Pearson M."/>
            <person name="Priest M."/>
            <person name="Roberts A."/>
            <person name="Saif S."/>
            <person name="Shea T."/>
            <person name="Sykes S."/>
            <person name="Wortman J."/>
            <person name="Nusbaum C."/>
            <person name="Birren B."/>
        </authorList>
    </citation>
    <scope>NUCLEOTIDE SEQUENCE [LARGE SCALE GENOMIC DNA]</scope>
    <source>
        <strain evidence="2">CBS 10737</strain>
    </source>
</reference>
<name>A0A1B9HS85_9TREE</name>
<feature type="compositionally biased region" description="Low complexity" evidence="1">
    <location>
        <begin position="10"/>
        <end position="27"/>
    </location>
</feature>
<reference evidence="2" key="3">
    <citation type="submission" date="2016-07" db="EMBL/GenBank/DDBJ databases">
        <title>Evolution of pathogenesis and genome organization in the Tremellales.</title>
        <authorList>
            <person name="Cuomo C."/>
            <person name="Litvintseva A."/>
            <person name="Heitman J."/>
            <person name="Chen Y."/>
            <person name="Sun S."/>
            <person name="Springer D."/>
            <person name="Dromer F."/>
            <person name="Young S."/>
            <person name="Zeng Q."/>
            <person name="Chapman S."/>
            <person name="Gujja S."/>
            <person name="Saif S."/>
            <person name="Birren B."/>
        </authorList>
    </citation>
    <scope>NUCLEOTIDE SEQUENCE</scope>
    <source>
        <strain evidence="2">CBS 10737</strain>
    </source>
</reference>
<feature type="region of interest" description="Disordered" evidence="1">
    <location>
        <begin position="1"/>
        <end position="27"/>
    </location>
</feature>
<dbReference type="EMBL" id="KV700120">
    <property type="protein sequence ID" value="OCF46126.1"/>
    <property type="molecule type" value="Genomic_DNA"/>
</dbReference>
<dbReference type="OrthoDB" id="2585427at2759"/>
<organism evidence="2">
    <name type="scientific">Kwoniella pini CBS 10737</name>
    <dbReference type="NCBI Taxonomy" id="1296096"/>
    <lineage>
        <taxon>Eukaryota</taxon>
        <taxon>Fungi</taxon>
        <taxon>Dikarya</taxon>
        <taxon>Basidiomycota</taxon>
        <taxon>Agaricomycotina</taxon>
        <taxon>Tremellomycetes</taxon>
        <taxon>Tremellales</taxon>
        <taxon>Cryptococcaceae</taxon>
        <taxon>Kwoniella</taxon>
    </lineage>
</organism>
<reference evidence="3" key="4">
    <citation type="submission" date="2024-02" db="EMBL/GenBank/DDBJ databases">
        <title>Comparative genomics of Cryptococcus and Kwoniella reveals pathogenesis evolution and contrasting modes of karyotype evolution via chromosome fusion or intercentromeric recombination.</title>
        <authorList>
            <person name="Coelho M.A."/>
            <person name="David-Palma M."/>
            <person name="Shea T."/>
            <person name="Bowers K."/>
            <person name="McGinley-Smith S."/>
            <person name="Mohammad A.W."/>
            <person name="Gnirke A."/>
            <person name="Yurkov A.M."/>
            <person name="Nowrousian M."/>
            <person name="Sun S."/>
            <person name="Cuomo C.A."/>
            <person name="Heitman J."/>
        </authorList>
    </citation>
    <scope>NUCLEOTIDE SEQUENCE</scope>
    <source>
        <strain evidence="3">CBS 10737</strain>
    </source>
</reference>
<accession>A0A1B9HS85</accession>
<protein>
    <submittedName>
        <fullName evidence="2">Uncharacterized protein</fullName>
    </submittedName>
</protein>
<evidence type="ECO:0000313" key="2">
    <source>
        <dbReference type="EMBL" id="OCF46126.1"/>
    </source>
</evidence>
<dbReference type="KEGG" id="kpin:30176280"/>
<dbReference type="Proteomes" id="UP000094020">
    <property type="component" value="Chromosome 9"/>
</dbReference>
<dbReference type="EMBL" id="CP144527">
    <property type="protein sequence ID" value="WWC72561.1"/>
    <property type="molecule type" value="Genomic_DNA"/>
</dbReference>
<evidence type="ECO:0000313" key="4">
    <source>
        <dbReference type="Proteomes" id="UP000094020"/>
    </source>
</evidence>
<evidence type="ECO:0000256" key="1">
    <source>
        <dbReference type="SAM" id="MobiDB-lite"/>
    </source>
</evidence>
<feature type="region of interest" description="Disordered" evidence="1">
    <location>
        <begin position="452"/>
        <end position="487"/>
    </location>
</feature>
<dbReference type="AlphaFoldDB" id="A0A1B9HS85"/>
<dbReference type="RefSeq" id="XP_019007345.1">
    <property type="nucleotide sequence ID" value="XM_019159595.1"/>
</dbReference>
<reference evidence="3" key="2">
    <citation type="submission" date="2013-07" db="EMBL/GenBank/DDBJ databases">
        <authorList>
            <consortium name="The Broad Institute Genome Sequencing Platform"/>
            <person name="Cuomo C."/>
            <person name="Litvintseva A."/>
            <person name="Chen Y."/>
            <person name="Heitman J."/>
            <person name="Sun S."/>
            <person name="Springer D."/>
            <person name="Dromer F."/>
            <person name="Young S.K."/>
            <person name="Zeng Q."/>
            <person name="Gargeya S."/>
            <person name="Fitzgerald M."/>
            <person name="Abouelleil A."/>
            <person name="Alvarado L."/>
            <person name="Berlin A.M."/>
            <person name="Chapman S.B."/>
            <person name="Dewar J."/>
            <person name="Goldberg J."/>
            <person name="Griggs A."/>
            <person name="Gujja S."/>
            <person name="Hansen M."/>
            <person name="Howarth C."/>
            <person name="Imamovic A."/>
            <person name="Larimer J."/>
            <person name="McCowan C."/>
            <person name="Murphy C."/>
            <person name="Pearson M."/>
            <person name="Priest M."/>
            <person name="Roberts A."/>
            <person name="Saif S."/>
            <person name="Shea T."/>
            <person name="Sykes S."/>
            <person name="Wortman J."/>
            <person name="Nusbaum C."/>
            <person name="Birren B."/>
        </authorList>
    </citation>
    <scope>NUCLEOTIDE SEQUENCE</scope>
    <source>
        <strain evidence="3">CBS 10737</strain>
    </source>
</reference>
<gene>
    <name evidence="2" type="ORF">I206_07911</name>
    <name evidence="3" type="ORF">I206_106523</name>
</gene>
<evidence type="ECO:0000313" key="3">
    <source>
        <dbReference type="EMBL" id="WWC72561.1"/>
    </source>
</evidence>
<proteinExistence type="predicted"/>
<dbReference type="GeneID" id="30176280"/>